<reference evidence="3 4" key="1">
    <citation type="journal article" date="2015" name="Nature">
        <title>rRNA introns, odd ribosomes, and small enigmatic genomes across a large radiation of phyla.</title>
        <authorList>
            <person name="Brown C.T."/>
            <person name="Hug L.A."/>
            <person name="Thomas B.C."/>
            <person name="Sharon I."/>
            <person name="Castelle C.J."/>
            <person name="Singh A."/>
            <person name="Wilkins M.J."/>
            <person name="Williams K.H."/>
            <person name="Banfield J.F."/>
        </authorList>
    </citation>
    <scope>NUCLEOTIDE SEQUENCE [LARGE SCALE GENOMIC DNA]</scope>
</reference>
<dbReference type="STRING" id="1619044.UY92_C0005G0016"/>
<sequence length="452" mass="49636">MRRLLFILGFLSIIAAPGAARAQIDQRCWIKTDCLEYRQQQYELSPEQAAAGFVKNSETSKACQSAPDAKGKVDELGFCLPAGSAETKVSFGGQTKFTHIGEFIQFIYQYGIWVAGAFAVVFIIVSGFQWALSGGSSEMIGSAQKRIGGAITGLILLALSYTILHTINPYLVNLRLPQIWLLNPVYLPVEFCNQRPSDLFSYIGNQTVNTELKKGTQPTYDIKFSTNESLLKSKFACGDQLYYKTGGGAVCRGHFCPPSGKLPQMCFRDLFSKKYECKPGQIAGKITNSQWDIPGWKNWESGSDVVDDFEVYIVCASGKTIEIKDHQEKIQVSPGNETGQYLVGLDNQKTFDAGAGCGGKGPDGGPSVIGLVLFPDFDENLDPFDEAHYIGINPTNPNQALDLGDKNTPFFNLILKNENFKGHPAQKFLIPFSAMDKGYTVNIDVGDIKDID</sequence>
<organism evidence="3 4">
    <name type="scientific">Candidatus Magasanikbacteria bacterium GW2011_GWA2_56_11</name>
    <dbReference type="NCBI Taxonomy" id="1619044"/>
    <lineage>
        <taxon>Bacteria</taxon>
        <taxon>Candidatus Magasanikiibacteriota</taxon>
    </lineage>
</organism>
<dbReference type="Proteomes" id="UP000033870">
    <property type="component" value="Unassembled WGS sequence"/>
</dbReference>
<feature type="transmembrane region" description="Helical" evidence="1">
    <location>
        <begin position="147"/>
        <end position="167"/>
    </location>
</feature>
<dbReference type="AlphaFoldDB" id="A0A0G2BAP4"/>
<name>A0A0G2BAP4_9BACT</name>
<keyword evidence="1" id="KW-1133">Transmembrane helix</keyword>
<keyword evidence="2" id="KW-0732">Signal</keyword>
<evidence type="ECO:0000313" key="3">
    <source>
        <dbReference type="EMBL" id="KKW42594.1"/>
    </source>
</evidence>
<dbReference type="EMBL" id="LCRX01000005">
    <property type="protein sequence ID" value="KKW42594.1"/>
    <property type="molecule type" value="Genomic_DNA"/>
</dbReference>
<proteinExistence type="predicted"/>
<evidence type="ECO:0000256" key="1">
    <source>
        <dbReference type="SAM" id="Phobius"/>
    </source>
</evidence>
<evidence type="ECO:0000313" key="4">
    <source>
        <dbReference type="Proteomes" id="UP000033870"/>
    </source>
</evidence>
<accession>A0A0G2BAP4</accession>
<keyword evidence="1" id="KW-0812">Transmembrane</keyword>
<gene>
    <name evidence="3" type="ORF">UY92_C0005G0016</name>
</gene>
<protein>
    <submittedName>
        <fullName evidence="3">Uncharacterized protein</fullName>
    </submittedName>
</protein>
<feature type="chain" id="PRO_5002542515" evidence="2">
    <location>
        <begin position="23"/>
        <end position="452"/>
    </location>
</feature>
<comment type="caution">
    <text evidence="3">The sequence shown here is derived from an EMBL/GenBank/DDBJ whole genome shotgun (WGS) entry which is preliminary data.</text>
</comment>
<keyword evidence="1" id="KW-0472">Membrane</keyword>
<evidence type="ECO:0000256" key="2">
    <source>
        <dbReference type="SAM" id="SignalP"/>
    </source>
</evidence>
<feature type="transmembrane region" description="Helical" evidence="1">
    <location>
        <begin position="110"/>
        <end position="135"/>
    </location>
</feature>
<feature type="signal peptide" evidence="2">
    <location>
        <begin position="1"/>
        <end position="22"/>
    </location>
</feature>